<reference evidence="2 3" key="1">
    <citation type="journal article" date="2019" name="ACS Chem. Biol.">
        <title>Identification and Mobilization of a Cryptic Antibiotic Biosynthesis Gene Locus from a Human-Pathogenic Nocardia Isolate.</title>
        <authorList>
            <person name="Herisse M."/>
            <person name="Ishida K."/>
            <person name="Porter J.L."/>
            <person name="Howden B."/>
            <person name="Hertweck C."/>
            <person name="Stinear T.P."/>
            <person name="Pidot S.J."/>
        </authorList>
    </citation>
    <scope>NUCLEOTIDE SEQUENCE [LARGE SCALE GENOMIC DNA]</scope>
    <source>
        <strain evidence="2 3">AUSMDU00012717</strain>
    </source>
</reference>
<dbReference type="KEGG" id="nah:F5544_01455"/>
<dbReference type="RefSeq" id="WP_167471497.1">
    <property type="nucleotide sequence ID" value="NZ_CP046172.1"/>
</dbReference>
<accession>A0A6G9Y4Y7</accession>
<protein>
    <submittedName>
        <fullName evidence="2">Uncharacterized protein</fullName>
    </submittedName>
</protein>
<dbReference type="AlphaFoldDB" id="A0A6G9Y4Y7"/>
<evidence type="ECO:0000256" key="1">
    <source>
        <dbReference type="SAM" id="MobiDB-lite"/>
    </source>
</evidence>
<feature type="compositionally biased region" description="Basic and acidic residues" evidence="1">
    <location>
        <begin position="27"/>
        <end position="36"/>
    </location>
</feature>
<gene>
    <name evidence="2" type="ORF">F5544_01455</name>
</gene>
<evidence type="ECO:0000313" key="2">
    <source>
        <dbReference type="EMBL" id="QIS08214.1"/>
    </source>
</evidence>
<evidence type="ECO:0000313" key="3">
    <source>
        <dbReference type="Proteomes" id="UP000503540"/>
    </source>
</evidence>
<dbReference type="EMBL" id="CP046172">
    <property type="protein sequence ID" value="QIS08214.1"/>
    <property type="molecule type" value="Genomic_DNA"/>
</dbReference>
<sequence>MNDFTFPTPYRVKHLEYKETLLPNGRPKPEWIDRGMKPVIGWNPPDSRPGGDKFAGPNRVVVELELLAPPDFGPVGHLDKIILPDGKERLVIGAPEDYGTGPFDFHPGMIINLRLTQG</sequence>
<organism evidence="2 3">
    <name type="scientific">Nocardia arthritidis</name>
    <dbReference type="NCBI Taxonomy" id="228602"/>
    <lineage>
        <taxon>Bacteria</taxon>
        <taxon>Bacillati</taxon>
        <taxon>Actinomycetota</taxon>
        <taxon>Actinomycetes</taxon>
        <taxon>Mycobacteriales</taxon>
        <taxon>Nocardiaceae</taxon>
        <taxon>Nocardia</taxon>
    </lineage>
</organism>
<feature type="region of interest" description="Disordered" evidence="1">
    <location>
        <begin position="26"/>
        <end position="54"/>
    </location>
</feature>
<keyword evidence="3" id="KW-1185">Reference proteome</keyword>
<name>A0A6G9Y4Y7_9NOCA</name>
<proteinExistence type="predicted"/>
<dbReference type="Proteomes" id="UP000503540">
    <property type="component" value="Chromosome"/>
</dbReference>